<evidence type="ECO:0000256" key="3">
    <source>
        <dbReference type="ARBA" id="ARBA00022729"/>
    </source>
</evidence>
<keyword evidence="2" id="KW-0964">Secreted</keyword>
<dbReference type="InterPro" id="IPR021971">
    <property type="entry name" value="Salp15"/>
</dbReference>
<evidence type="ECO:0000256" key="6">
    <source>
        <dbReference type="SAM" id="SignalP"/>
    </source>
</evidence>
<protein>
    <submittedName>
        <fullName evidence="7">Putative salp15</fullName>
    </submittedName>
</protein>
<feature type="chain" id="PRO_5005515727" evidence="6">
    <location>
        <begin position="22"/>
        <end position="113"/>
    </location>
</feature>
<comment type="similarity">
    <text evidence="5">Belongs to the salp15 family.</text>
</comment>
<evidence type="ECO:0000256" key="2">
    <source>
        <dbReference type="ARBA" id="ARBA00022525"/>
    </source>
</evidence>
<dbReference type="Pfam" id="PF12115">
    <property type="entry name" value="Salp15"/>
    <property type="match status" value="1"/>
</dbReference>
<name>A0A0K8R573_IXORI</name>
<organism evidence="7">
    <name type="scientific">Ixodes ricinus</name>
    <name type="common">Common tick</name>
    <name type="synonym">Acarus ricinus</name>
    <dbReference type="NCBI Taxonomy" id="34613"/>
    <lineage>
        <taxon>Eukaryota</taxon>
        <taxon>Metazoa</taxon>
        <taxon>Ecdysozoa</taxon>
        <taxon>Arthropoda</taxon>
        <taxon>Chelicerata</taxon>
        <taxon>Arachnida</taxon>
        <taxon>Acari</taxon>
        <taxon>Parasitiformes</taxon>
        <taxon>Ixodida</taxon>
        <taxon>Ixodoidea</taxon>
        <taxon>Ixodidae</taxon>
        <taxon>Ixodinae</taxon>
        <taxon>Ixodes</taxon>
    </lineage>
</organism>
<evidence type="ECO:0000313" key="7">
    <source>
        <dbReference type="EMBL" id="JAA66038.1"/>
    </source>
</evidence>
<evidence type="ECO:0000256" key="5">
    <source>
        <dbReference type="ARBA" id="ARBA00034321"/>
    </source>
</evidence>
<dbReference type="GO" id="GO:0005576">
    <property type="term" value="C:extracellular region"/>
    <property type="evidence" value="ECO:0007669"/>
    <property type="project" value="UniProtKB-SubCell"/>
</dbReference>
<sequence length="113" mass="12663">MIMANFVFVISLQIIIIGAASQLIEIVSPISTTEIAQPCQTIVHQKCERDATGILTKIGLDLPACRLYCYSKLTDGKLRVTLTWLPDHMPCLVGKICRDGECIFDQRIEKVRK</sequence>
<dbReference type="AlphaFoldDB" id="A0A0K8R573"/>
<keyword evidence="3 6" id="KW-0732">Signal</keyword>
<evidence type="ECO:0000256" key="1">
    <source>
        <dbReference type="ARBA" id="ARBA00004613"/>
    </source>
</evidence>
<comment type="subcellular location">
    <subcellularLocation>
        <location evidence="1">Secreted</location>
    </subcellularLocation>
</comment>
<evidence type="ECO:0000256" key="4">
    <source>
        <dbReference type="ARBA" id="ARBA00023180"/>
    </source>
</evidence>
<proteinExistence type="evidence at transcript level"/>
<feature type="signal peptide" evidence="6">
    <location>
        <begin position="1"/>
        <end position="21"/>
    </location>
</feature>
<keyword evidence="4" id="KW-0325">Glycoprotein</keyword>
<reference evidence="7" key="1">
    <citation type="submission" date="2012-12" db="EMBL/GenBank/DDBJ databases">
        <title>Identification and characterization of a phenylalanine ammonia-lyase gene family in Isatis indigotica Fort.</title>
        <authorList>
            <person name="Liu Q."/>
            <person name="Chen J."/>
            <person name="Zhou X."/>
            <person name="Di P."/>
            <person name="Xiao Y."/>
            <person name="Xuan H."/>
            <person name="Zhang L."/>
            <person name="Chen W."/>
        </authorList>
    </citation>
    <scope>NUCLEOTIDE SEQUENCE</scope>
    <source>
        <tissue evidence="7">Salivary gland</tissue>
    </source>
</reference>
<accession>A0A0K8R573</accession>
<dbReference type="EMBL" id="GADI01007770">
    <property type="protein sequence ID" value="JAA66038.1"/>
    <property type="molecule type" value="mRNA"/>
</dbReference>